<evidence type="ECO:0000313" key="3">
    <source>
        <dbReference type="Proteomes" id="UP000185426"/>
    </source>
</evidence>
<sequence length="190" mass="21558">MNKITQHEVTLAQANKEDFPSMKKELQKAFTAGVIDAFGDAHGGPIPPDEVIDESFHSNEHIVYHIMLNGEKAGGVVIKINQETHHNSVDLLYISSSFHGRGIGQAAWKAIEAQYPETIVWEVVTPYFEKRNIHFYVNKCGFQIVEFYHLHHPDPNAPHETDQGNEPLAPEEFEFFKFEKVMKKNCANVG</sequence>
<dbReference type="Gene3D" id="3.40.630.30">
    <property type="match status" value="1"/>
</dbReference>
<dbReference type="SUPFAM" id="SSF55729">
    <property type="entry name" value="Acyl-CoA N-acyltransferases (Nat)"/>
    <property type="match status" value="1"/>
</dbReference>
<dbReference type="PROSITE" id="PS51186">
    <property type="entry name" value="GNAT"/>
    <property type="match status" value="1"/>
</dbReference>
<accession>A0A1L6ZP48</accession>
<protein>
    <submittedName>
        <fullName evidence="2">Gcn5-related n-acetyltransferase</fullName>
    </submittedName>
</protein>
<evidence type="ECO:0000259" key="1">
    <source>
        <dbReference type="PROSITE" id="PS51186"/>
    </source>
</evidence>
<dbReference type="CDD" id="cd04301">
    <property type="entry name" value="NAT_SF"/>
    <property type="match status" value="1"/>
</dbReference>
<name>A0A1L6ZP48_BACIA</name>
<reference evidence="2 3" key="1">
    <citation type="submission" date="2016-05" db="EMBL/GenBank/DDBJ databases">
        <title>Complete Genome and Methylome Analysis of Psychrotrophic Bacterial Isolates from Antarctic Lake Untersee.</title>
        <authorList>
            <person name="Fomenkov A."/>
            <person name="Akimov V.N."/>
            <person name="Vasilyeva L.V."/>
            <person name="Andersen D."/>
            <person name="Vincze T."/>
            <person name="Roberts R.J."/>
        </authorList>
    </citation>
    <scope>NUCLEOTIDE SEQUENCE [LARGE SCALE GENOMIC DNA]</scope>
    <source>
        <strain evidence="2 3">U14-5</strain>
    </source>
</reference>
<organism evidence="2 3">
    <name type="scientific">Bacillus safensis</name>
    <dbReference type="NCBI Taxonomy" id="561879"/>
    <lineage>
        <taxon>Bacteria</taxon>
        <taxon>Bacillati</taxon>
        <taxon>Bacillota</taxon>
        <taxon>Bacilli</taxon>
        <taxon>Bacillales</taxon>
        <taxon>Bacillaceae</taxon>
        <taxon>Bacillus</taxon>
    </lineage>
</organism>
<dbReference type="EMBL" id="CP015607">
    <property type="protein sequence ID" value="APT48288.1"/>
    <property type="molecule type" value="Genomic_DNA"/>
</dbReference>
<dbReference type="InterPro" id="IPR016181">
    <property type="entry name" value="Acyl_CoA_acyltransferase"/>
</dbReference>
<dbReference type="RefSeq" id="WP_075623727.1">
    <property type="nucleotide sequence ID" value="NZ_CP015607.1"/>
</dbReference>
<feature type="domain" description="N-acetyltransferase" evidence="1">
    <location>
        <begin position="9"/>
        <end position="187"/>
    </location>
</feature>
<gene>
    <name evidence="2" type="ORF">BSA145_18010</name>
</gene>
<evidence type="ECO:0000313" key="2">
    <source>
        <dbReference type="EMBL" id="APT48288.1"/>
    </source>
</evidence>
<proteinExistence type="predicted"/>
<dbReference type="Pfam" id="PF00583">
    <property type="entry name" value="Acetyltransf_1"/>
    <property type="match status" value="1"/>
</dbReference>
<dbReference type="GO" id="GO:0016747">
    <property type="term" value="F:acyltransferase activity, transferring groups other than amino-acyl groups"/>
    <property type="evidence" value="ECO:0007669"/>
    <property type="project" value="InterPro"/>
</dbReference>
<keyword evidence="2" id="KW-0808">Transferase</keyword>
<dbReference type="AlphaFoldDB" id="A0A1L6ZP48"/>
<dbReference type="InterPro" id="IPR000182">
    <property type="entry name" value="GNAT_dom"/>
</dbReference>
<dbReference type="Proteomes" id="UP000185426">
    <property type="component" value="Chromosome"/>
</dbReference>